<dbReference type="InterPro" id="IPR003172">
    <property type="entry name" value="ML_dom"/>
</dbReference>
<evidence type="ECO:0000256" key="4">
    <source>
        <dbReference type="ARBA" id="ARBA00022448"/>
    </source>
</evidence>
<evidence type="ECO:0000256" key="6">
    <source>
        <dbReference type="ARBA" id="ARBA00023055"/>
    </source>
</evidence>
<evidence type="ECO:0000256" key="2">
    <source>
        <dbReference type="ARBA" id="ARBA00006370"/>
    </source>
</evidence>
<comment type="similarity">
    <text evidence="2">Belongs to the NPC2 family.</text>
</comment>
<sequence length="143" mass="14542">MRTIAFVLLAIIAFTIAGPAPFKLCPGDVPPSFQVKTIDVTPSGEIQPGTSVTATIDGISGSEVSSGKLVSTISLEGIDILENEYDLCQIASGGCPIKAGPASLKVVLDVPGIAGPGQYNTKHVVTGDSKQIACALLNFTVAG</sequence>
<comment type="caution">
    <text evidence="9">The sequence shown here is derived from an EMBL/GenBank/DDBJ whole genome shotgun (WGS) entry which is preliminary data.</text>
</comment>
<dbReference type="GO" id="GO:0015918">
    <property type="term" value="P:sterol transport"/>
    <property type="evidence" value="ECO:0007669"/>
    <property type="project" value="InterPro"/>
</dbReference>
<dbReference type="PANTHER" id="PTHR11306">
    <property type="entry name" value="NIEMANN PICK TYPE C2 PROTEIN NPC2-RELATED"/>
    <property type="match status" value="1"/>
</dbReference>
<feature type="signal peptide" evidence="7">
    <location>
        <begin position="1"/>
        <end position="17"/>
    </location>
</feature>
<comment type="function">
    <text evidence="1">Catalyzes the intermembrane transfer of phosphatidylglycerol and phosphatidylinositol.</text>
</comment>
<dbReference type="Gene3D" id="2.60.40.770">
    <property type="match status" value="1"/>
</dbReference>
<dbReference type="PANTHER" id="PTHR11306:SF0">
    <property type="entry name" value="PHOSPHATIDYLGLYCEROL_PHOSPHATIDYLINOSITOL TRANSFER PROTEIN"/>
    <property type="match status" value="1"/>
</dbReference>
<dbReference type="SMART" id="SM00737">
    <property type="entry name" value="ML"/>
    <property type="match status" value="1"/>
</dbReference>
<dbReference type="Proteomes" id="UP001431209">
    <property type="component" value="Unassembled WGS sequence"/>
</dbReference>
<dbReference type="AlphaFoldDB" id="A0AAW2Z2J1"/>
<evidence type="ECO:0000313" key="10">
    <source>
        <dbReference type="Proteomes" id="UP001431209"/>
    </source>
</evidence>
<evidence type="ECO:0000256" key="3">
    <source>
        <dbReference type="ARBA" id="ARBA00011245"/>
    </source>
</evidence>
<organism evidence="9 10">
    <name type="scientific">Acrasis kona</name>
    <dbReference type="NCBI Taxonomy" id="1008807"/>
    <lineage>
        <taxon>Eukaryota</taxon>
        <taxon>Discoba</taxon>
        <taxon>Heterolobosea</taxon>
        <taxon>Tetramitia</taxon>
        <taxon>Eutetramitia</taxon>
        <taxon>Acrasidae</taxon>
        <taxon>Acrasis</taxon>
    </lineage>
</organism>
<keyword evidence="6" id="KW-0445">Lipid transport</keyword>
<reference evidence="9 10" key="1">
    <citation type="submission" date="2024-03" db="EMBL/GenBank/DDBJ databases">
        <title>The Acrasis kona genome and developmental transcriptomes reveal deep origins of eukaryotic multicellular pathways.</title>
        <authorList>
            <person name="Sheikh S."/>
            <person name="Fu C.-J."/>
            <person name="Brown M.W."/>
            <person name="Baldauf S.L."/>
        </authorList>
    </citation>
    <scope>NUCLEOTIDE SEQUENCE [LARGE SCALE GENOMIC DNA]</scope>
    <source>
        <strain evidence="9 10">ATCC MYA-3509</strain>
    </source>
</reference>
<proteinExistence type="inferred from homology"/>
<feature type="chain" id="PRO_5043654854" evidence="7">
    <location>
        <begin position="18"/>
        <end position="143"/>
    </location>
</feature>
<gene>
    <name evidence="9" type="ORF">AKO1_011435</name>
</gene>
<keyword evidence="5 7" id="KW-0732">Signal</keyword>
<dbReference type="Pfam" id="PF02221">
    <property type="entry name" value="E1_DerP2_DerF2"/>
    <property type="match status" value="1"/>
</dbReference>
<evidence type="ECO:0000256" key="7">
    <source>
        <dbReference type="SAM" id="SignalP"/>
    </source>
</evidence>
<dbReference type="InterPro" id="IPR014756">
    <property type="entry name" value="Ig_E-set"/>
</dbReference>
<keyword evidence="4" id="KW-0813">Transport</keyword>
<dbReference type="SUPFAM" id="SSF81296">
    <property type="entry name" value="E set domains"/>
    <property type="match status" value="1"/>
</dbReference>
<comment type="subunit">
    <text evidence="3">Monomer.</text>
</comment>
<dbReference type="GO" id="GO:0032934">
    <property type="term" value="F:sterol binding"/>
    <property type="evidence" value="ECO:0007669"/>
    <property type="project" value="InterPro"/>
</dbReference>
<protein>
    <submittedName>
        <fullName evidence="9">Phosphatidylglycerol/phosphatidylinositol transfer protein</fullName>
    </submittedName>
</protein>
<dbReference type="EMBL" id="JAOPGA020000972">
    <property type="protein sequence ID" value="KAL0483624.1"/>
    <property type="molecule type" value="Genomic_DNA"/>
</dbReference>
<evidence type="ECO:0000259" key="8">
    <source>
        <dbReference type="SMART" id="SM00737"/>
    </source>
</evidence>
<accession>A0AAW2Z2J1</accession>
<evidence type="ECO:0000256" key="1">
    <source>
        <dbReference type="ARBA" id="ARBA00002053"/>
    </source>
</evidence>
<name>A0AAW2Z2J1_9EUKA</name>
<dbReference type="InterPro" id="IPR039670">
    <property type="entry name" value="NPC2-like"/>
</dbReference>
<evidence type="ECO:0000256" key="5">
    <source>
        <dbReference type="ARBA" id="ARBA00022729"/>
    </source>
</evidence>
<evidence type="ECO:0000313" key="9">
    <source>
        <dbReference type="EMBL" id="KAL0483624.1"/>
    </source>
</evidence>
<keyword evidence="10" id="KW-1185">Reference proteome</keyword>
<feature type="domain" description="MD-2-related lipid-recognition" evidence="8">
    <location>
        <begin position="22"/>
        <end position="139"/>
    </location>
</feature>